<comment type="caution">
    <text evidence="2">The sequence shown here is derived from an EMBL/GenBank/DDBJ whole genome shotgun (WGS) entry which is preliminary data.</text>
</comment>
<dbReference type="EMBL" id="LWCA01000636">
    <property type="protein sequence ID" value="OAF67541.1"/>
    <property type="molecule type" value="Genomic_DNA"/>
</dbReference>
<protein>
    <recommendedName>
        <fullName evidence="4">VPS10 domain-containing protein</fullName>
    </recommendedName>
</protein>
<name>A0A177B1M8_9BILA</name>
<dbReference type="Proteomes" id="UP000078046">
    <property type="component" value="Unassembled WGS sequence"/>
</dbReference>
<gene>
    <name evidence="2" type="ORF">A3Q56_04733</name>
</gene>
<evidence type="ECO:0008006" key="4">
    <source>
        <dbReference type="Google" id="ProtNLM"/>
    </source>
</evidence>
<dbReference type="AlphaFoldDB" id="A0A177B1M8"/>
<dbReference type="InterPro" id="IPR036278">
    <property type="entry name" value="Sialidase_sf"/>
</dbReference>
<evidence type="ECO:0000313" key="2">
    <source>
        <dbReference type="EMBL" id="OAF67541.1"/>
    </source>
</evidence>
<organism evidence="2 3">
    <name type="scientific">Intoshia linei</name>
    <dbReference type="NCBI Taxonomy" id="1819745"/>
    <lineage>
        <taxon>Eukaryota</taxon>
        <taxon>Metazoa</taxon>
        <taxon>Spiralia</taxon>
        <taxon>Lophotrochozoa</taxon>
        <taxon>Mesozoa</taxon>
        <taxon>Orthonectida</taxon>
        <taxon>Rhopaluridae</taxon>
        <taxon>Intoshia</taxon>
    </lineage>
</organism>
<keyword evidence="3" id="KW-1185">Reference proteome</keyword>
<sequence>MFFNIYLLFFLICIVTPKIQLRYDKIKPLTQLPNYTILNFGNCYIVKNEKNLEAYIYTSSNAKFEKIVDVKLGNRTNINHDKKNYYMFITEGDFNVHVIAYLYNGSTKAFITGLNEVMYAYGTVPVSKSLDILILYSTSRIFLIRHDNITMSSNLIINKVVYAQGYNVVILSQGSLYKLDVLTMKIIFITKNVKHFFFSNVLIIIKNDQTKYVSTDLQTISFIHMHHNVLPNFSTKEIKITNVLPLQNLNVLLVEDYSKPFIRKYINKISKRFISTKYILISDSSLERYELMNLPVQDVEGIKRLNYFKESVTSYLLLLYGCDIYLSRDNSDSWNKVILPDETTCNCTISHYGEFSLTTVFKTFPYHKYMYQSFNGGQTFSKLKFEIIETFYLKNYKYAILLAYNTKNMIFSLNGARSWFNVLNASKFISLVEANILKLFMTNDFTIYSIDENNLKILKYKIDNSLRDCKISKKDYTAICGDGYKYYTKNETVNEGKLCLVDVDKLKTKRNVLCQCHATDYKCALGYKYNNGTCSKPNIANSTTPTITVCLGLKDTSIDSYGYEKIYNAEYYQKYCYADNSKNRIGNFTCAYILKTLPNFIKNHIEPIKIPTFMTVADNC</sequence>
<feature type="signal peptide" evidence="1">
    <location>
        <begin position="1"/>
        <end position="21"/>
    </location>
</feature>
<reference evidence="2 3" key="1">
    <citation type="submission" date="2016-04" db="EMBL/GenBank/DDBJ databases">
        <title>The genome of Intoshia linei affirms orthonectids as highly simplified spiralians.</title>
        <authorList>
            <person name="Mikhailov K.V."/>
            <person name="Slusarev G.S."/>
            <person name="Nikitin M.A."/>
            <person name="Logacheva M.D."/>
            <person name="Penin A."/>
            <person name="Aleoshin V."/>
            <person name="Panchin Y.V."/>
        </authorList>
    </citation>
    <scope>NUCLEOTIDE SEQUENCE [LARGE SCALE GENOMIC DNA]</scope>
    <source>
        <strain evidence="2">Intl2013</strain>
        <tissue evidence="2">Whole animal</tissue>
    </source>
</reference>
<evidence type="ECO:0000256" key="1">
    <source>
        <dbReference type="SAM" id="SignalP"/>
    </source>
</evidence>
<feature type="chain" id="PRO_5008056773" description="VPS10 domain-containing protein" evidence="1">
    <location>
        <begin position="22"/>
        <end position="620"/>
    </location>
</feature>
<dbReference type="SUPFAM" id="SSF50939">
    <property type="entry name" value="Sialidases"/>
    <property type="match status" value="1"/>
</dbReference>
<keyword evidence="1" id="KW-0732">Signal</keyword>
<proteinExistence type="predicted"/>
<evidence type="ECO:0000313" key="3">
    <source>
        <dbReference type="Proteomes" id="UP000078046"/>
    </source>
</evidence>
<accession>A0A177B1M8</accession>